<keyword evidence="2" id="KW-0238">DNA-binding</keyword>
<dbReference type="PANTHER" id="PTHR30154:SF34">
    <property type="entry name" value="TRANSCRIPTIONAL REGULATOR AZLB"/>
    <property type="match status" value="1"/>
</dbReference>
<dbReference type="InterPro" id="IPR011991">
    <property type="entry name" value="ArsR-like_HTH"/>
</dbReference>
<dbReference type="InterPro" id="IPR036390">
    <property type="entry name" value="WH_DNA-bd_sf"/>
</dbReference>
<evidence type="ECO:0000313" key="6">
    <source>
        <dbReference type="Proteomes" id="UP001595799"/>
    </source>
</evidence>
<evidence type="ECO:0000259" key="4">
    <source>
        <dbReference type="PROSITE" id="PS50956"/>
    </source>
</evidence>
<name>A0ABV8UIY1_9PROT</name>
<gene>
    <name evidence="5" type="ORF">ACFOW6_05530</name>
</gene>
<dbReference type="SUPFAM" id="SSF46785">
    <property type="entry name" value="Winged helix' DNA-binding domain"/>
    <property type="match status" value="1"/>
</dbReference>
<dbReference type="InterPro" id="IPR019887">
    <property type="entry name" value="Tscrpt_reg_AsnC/Lrp_C"/>
</dbReference>
<protein>
    <submittedName>
        <fullName evidence="5">Lrp/AsnC family transcriptional regulator</fullName>
    </submittedName>
</protein>
<feature type="domain" description="HTH asnC-type" evidence="4">
    <location>
        <begin position="3"/>
        <end position="64"/>
    </location>
</feature>
<accession>A0ABV8UIY1</accession>
<sequence length="167" mass="19337">MKLDEIDIRILAVLQREGRITKLKLAEKVNLSATPCWERLRRLEGQGVIAGYHARLDLTRLARFTLVLTEITLHRHHQADFQRFEQTMRETPEILECYATGGGIDYLVKVVARDVDHYQRLIDGLLTLDIGIDRYFTYIVTKPIKESREVPLQMLMSDTAQEPEKSS</sequence>
<dbReference type="SMART" id="SM00344">
    <property type="entry name" value="HTH_ASNC"/>
    <property type="match status" value="1"/>
</dbReference>
<dbReference type="CDD" id="cd00090">
    <property type="entry name" value="HTH_ARSR"/>
    <property type="match status" value="1"/>
</dbReference>
<dbReference type="Gene3D" id="1.10.10.10">
    <property type="entry name" value="Winged helix-like DNA-binding domain superfamily/Winged helix DNA-binding domain"/>
    <property type="match status" value="1"/>
</dbReference>
<dbReference type="InterPro" id="IPR000485">
    <property type="entry name" value="AsnC-type_HTH_dom"/>
</dbReference>
<evidence type="ECO:0000256" key="3">
    <source>
        <dbReference type="ARBA" id="ARBA00023163"/>
    </source>
</evidence>
<reference evidence="6" key="1">
    <citation type="journal article" date="2019" name="Int. J. Syst. Evol. Microbiol.">
        <title>The Global Catalogue of Microorganisms (GCM) 10K type strain sequencing project: providing services to taxonomists for standard genome sequencing and annotation.</title>
        <authorList>
            <consortium name="The Broad Institute Genomics Platform"/>
            <consortium name="The Broad Institute Genome Sequencing Center for Infectious Disease"/>
            <person name="Wu L."/>
            <person name="Ma J."/>
        </authorList>
    </citation>
    <scope>NUCLEOTIDE SEQUENCE [LARGE SCALE GENOMIC DNA]</scope>
    <source>
        <strain evidence="6">CECT 8472</strain>
    </source>
</reference>
<dbReference type="InterPro" id="IPR036388">
    <property type="entry name" value="WH-like_DNA-bd_sf"/>
</dbReference>
<keyword evidence="1" id="KW-0805">Transcription regulation</keyword>
<dbReference type="SUPFAM" id="SSF54909">
    <property type="entry name" value="Dimeric alpha+beta barrel"/>
    <property type="match status" value="1"/>
</dbReference>
<dbReference type="PRINTS" id="PR00033">
    <property type="entry name" value="HTHASNC"/>
</dbReference>
<organism evidence="5 6">
    <name type="scientific">Fodinicurvata halophila</name>
    <dbReference type="NCBI Taxonomy" id="1419723"/>
    <lineage>
        <taxon>Bacteria</taxon>
        <taxon>Pseudomonadati</taxon>
        <taxon>Pseudomonadota</taxon>
        <taxon>Alphaproteobacteria</taxon>
        <taxon>Rhodospirillales</taxon>
        <taxon>Rhodovibrionaceae</taxon>
        <taxon>Fodinicurvata</taxon>
    </lineage>
</organism>
<dbReference type="RefSeq" id="WP_382421341.1">
    <property type="nucleotide sequence ID" value="NZ_JBHSCW010000003.1"/>
</dbReference>
<dbReference type="InterPro" id="IPR019888">
    <property type="entry name" value="Tscrpt_reg_AsnC-like"/>
</dbReference>
<proteinExistence type="predicted"/>
<keyword evidence="6" id="KW-1185">Reference proteome</keyword>
<evidence type="ECO:0000256" key="2">
    <source>
        <dbReference type="ARBA" id="ARBA00023125"/>
    </source>
</evidence>
<evidence type="ECO:0000313" key="5">
    <source>
        <dbReference type="EMBL" id="MFC4350999.1"/>
    </source>
</evidence>
<dbReference type="PROSITE" id="PS50956">
    <property type="entry name" value="HTH_ASNC_2"/>
    <property type="match status" value="1"/>
</dbReference>
<dbReference type="Pfam" id="PF13412">
    <property type="entry name" value="HTH_24"/>
    <property type="match status" value="1"/>
</dbReference>
<comment type="caution">
    <text evidence="5">The sequence shown here is derived from an EMBL/GenBank/DDBJ whole genome shotgun (WGS) entry which is preliminary data.</text>
</comment>
<evidence type="ECO:0000256" key="1">
    <source>
        <dbReference type="ARBA" id="ARBA00023015"/>
    </source>
</evidence>
<dbReference type="PANTHER" id="PTHR30154">
    <property type="entry name" value="LEUCINE-RESPONSIVE REGULATORY PROTEIN"/>
    <property type="match status" value="1"/>
</dbReference>
<dbReference type="EMBL" id="JBHSCW010000003">
    <property type="protein sequence ID" value="MFC4350999.1"/>
    <property type="molecule type" value="Genomic_DNA"/>
</dbReference>
<dbReference type="Gene3D" id="3.30.70.920">
    <property type="match status" value="1"/>
</dbReference>
<dbReference type="Pfam" id="PF01037">
    <property type="entry name" value="AsnC_trans_reg"/>
    <property type="match status" value="1"/>
</dbReference>
<dbReference type="Proteomes" id="UP001595799">
    <property type="component" value="Unassembled WGS sequence"/>
</dbReference>
<keyword evidence="3" id="KW-0804">Transcription</keyword>
<dbReference type="InterPro" id="IPR011008">
    <property type="entry name" value="Dimeric_a/b-barrel"/>
</dbReference>